<dbReference type="SUPFAM" id="SSF52374">
    <property type="entry name" value="Nucleotidylyl transferase"/>
    <property type="match status" value="1"/>
</dbReference>
<evidence type="ECO:0000256" key="4">
    <source>
        <dbReference type="ARBA" id="ARBA00023146"/>
    </source>
</evidence>
<dbReference type="InterPro" id="IPR036695">
    <property type="entry name" value="Arg-tRNA-synth_N_sf"/>
</dbReference>
<name>A0A8J6FVM4_ELECQ</name>
<dbReference type="GO" id="GO:0005524">
    <property type="term" value="F:ATP binding"/>
    <property type="evidence" value="ECO:0007669"/>
    <property type="project" value="UniProtKB-KW"/>
</dbReference>
<evidence type="ECO:0000256" key="7">
    <source>
        <dbReference type="ARBA" id="ARBA00049595"/>
    </source>
</evidence>
<evidence type="ECO:0000256" key="1">
    <source>
        <dbReference type="ARBA" id="ARBA00022598"/>
    </source>
</evidence>
<evidence type="ECO:0000256" key="5">
    <source>
        <dbReference type="ARBA" id="ARBA00033033"/>
    </source>
</evidence>
<keyword evidence="1 8" id="KW-0436">Ligase</keyword>
<dbReference type="InterPro" id="IPR001278">
    <property type="entry name" value="Arg-tRNA-ligase"/>
</dbReference>
<dbReference type="InterPro" id="IPR001412">
    <property type="entry name" value="aa-tRNA-synth_I_CS"/>
</dbReference>
<keyword evidence="8" id="KW-0648">Protein biosynthesis</keyword>
<accession>A0A8J6FVM4</accession>
<evidence type="ECO:0000259" key="9">
    <source>
        <dbReference type="Pfam" id="PF00750"/>
    </source>
</evidence>
<evidence type="ECO:0000313" key="10">
    <source>
        <dbReference type="EMBL" id="KAG9493649.1"/>
    </source>
</evidence>
<gene>
    <name evidence="10" type="ORF">GDO78_001503</name>
</gene>
<dbReference type="GO" id="GO:0004814">
    <property type="term" value="F:arginine-tRNA ligase activity"/>
    <property type="evidence" value="ECO:0007669"/>
    <property type="project" value="InterPro"/>
</dbReference>
<organism evidence="10 11">
    <name type="scientific">Eleutherodactylus coqui</name>
    <name type="common">Puerto Rican coqui</name>
    <dbReference type="NCBI Taxonomy" id="57060"/>
    <lineage>
        <taxon>Eukaryota</taxon>
        <taxon>Metazoa</taxon>
        <taxon>Chordata</taxon>
        <taxon>Craniata</taxon>
        <taxon>Vertebrata</taxon>
        <taxon>Euteleostomi</taxon>
        <taxon>Amphibia</taxon>
        <taxon>Batrachia</taxon>
        <taxon>Anura</taxon>
        <taxon>Neobatrachia</taxon>
        <taxon>Hyloidea</taxon>
        <taxon>Eleutherodactylidae</taxon>
        <taxon>Eleutherodactylinae</taxon>
        <taxon>Eleutherodactylus</taxon>
        <taxon>Eleutherodactylus</taxon>
    </lineage>
</organism>
<dbReference type="GO" id="GO:0005739">
    <property type="term" value="C:mitochondrion"/>
    <property type="evidence" value="ECO:0007669"/>
    <property type="project" value="TreeGrafter"/>
</dbReference>
<comment type="function">
    <text evidence="7">Catalyzes the attachment of arginine to tRNA(Arg) in a two-step reaction: arginine is first activated by ATP to form Arg-AMP and then transferred to the acceptor end of tRNA(Arg).</text>
</comment>
<dbReference type="AlphaFoldDB" id="A0A8J6FVM4"/>
<keyword evidence="4 8" id="KW-0030">Aminoacyl-tRNA synthetase</keyword>
<evidence type="ECO:0000256" key="8">
    <source>
        <dbReference type="RuleBase" id="RU363038"/>
    </source>
</evidence>
<feature type="non-terminal residue" evidence="10">
    <location>
        <position position="423"/>
    </location>
</feature>
<evidence type="ECO:0000256" key="3">
    <source>
        <dbReference type="ARBA" id="ARBA00022840"/>
    </source>
</evidence>
<dbReference type="PRINTS" id="PR01038">
    <property type="entry name" value="TRNASYNTHARG"/>
</dbReference>
<reference evidence="10" key="1">
    <citation type="thesis" date="2020" institute="ProQuest LLC" country="789 East Eisenhower Parkway, Ann Arbor, MI, USA">
        <title>Comparative Genomics and Chromosome Evolution.</title>
        <authorList>
            <person name="Mudd A.B."/>
        </authorList>
    </citation>
    <scope>NUCLEOTIDE SEQUENCE</scope>
    <source>
        <strain evidence="10">HN-11 Male</strain>
        <tissue evidence="10">Kidney and liver</tissue>
    </source>
</reference>
<dbReference type="Pfam" id="PF00750">
    <property type="entry name" value="tRNA-synt_1d"/>
    <property type="match status" value="1"/>
</dbReference>
<dbReference type="Gene3D" id="1.10.730.10">
    <property type="entry name" value="Isoleucyl-tRNA Synthetase, Domain 1"/>
    <property type="match status" value="1"/>
</dbReference>
<evidence type="ECO:0000256" key="2">
    <source>
        <dbReference type="ARBA" id="ARBA00022741"/>
    </source>
</evidence>
<dbReference type="GO" id="GO:0032543">
    <property type="term" value="P:mitochondrial translation"/>
    <property type="evidence" value="ECO:0007669"/>
    <property type="project" value="TreeGrafter"/>
</dbReference>
<protein>
    <recommendedName>
        <fullName evidence="6">Probable arginine--tRNA ligase, mitochondrial</fullName>
    </recommendedName>
    <alternativeName>
        <fullName evidence="5">Arginyl-tRNA synthetase</fullName>
    </alternativeName>
</protein>
<keyword evidence="11" id="KW-1185">Reference proteome</keyword>
<feature type="domain" description="Arginyl-tRNA synthetase catalytic core" evidence="9">
    <location>
        <begin position="126"/>
        <end position="290"/>
    </location>
</feature>
<sequence>MACYFRRTIAEQVSRTMGVPSERILPHIHAGSVHRKGESPDFWLFLKSVLDDPLEAAHYQEKAEQLTDKLVSDSVISESGLERGVLTFKVNRPLLVKKVMDKIRQDGTTYGFQSEILSNVPKGLTLVEYSSPNIAKKFHVGHLRSTIIGNFIANLKEAAGNKVLRVNYLGDWGLQFGLLGAGFSKFGCEEKLKSNALQHLFEVYVKVNAAVEKDEETKLSAYEFMRELDSGHPQALSLWTHFRGLSIEEYAKVYKRLGVEFDEYSGESLYRQKSQDVLNLLRSKNILQITNCQHIMFGRIKGMKTRRGEVIFLDDVLDEARARMLQNMAKAGTTKATEDPAETAEKIGVAALIIQDFKGPLQADYSFSWDLALQSTGDTGVFLQYTHARLQSLLTLWSTREDDDFSVSCLQEPSAIATLQHLL</sequence>
<dbReference type="OrthoDB" id="68056at2759"/>
<dbReference type="PROSITE" id="PS00178">
    <property type="entry name" value="AA_TRNA_LIGASE_I"/>
    <property type="match status" value="1"/>
</dbReference>
<keyword evidence="2 8" id="KW-0547">Nucleotide-binding</keyword>
<dbReference type="Gene3D" id="3.40.50.620">
    <property type="entry name" value="HUPs"/>
    <property type="match status" value="2"/>
</dbReference>
<comment type="caution">
    <text evidence="10">The sequence shown here is derived from an EMBL/GenBank/DDBJ whole genome shotgun (WGS) entry which is preliminary data.</text>
</comment>
<dbReference type="Proteomes" id="UP000770717">
    <property type="component" value="Unassembled WGS sequence"/>
</dbReference>
<evidence type="ECO:0000256" key="6">
    <source>
        <dbReference type="ARBA" id="ARBA00039495"/>
    </source>
</evidence>
<dbReference type="EMBL" id="WNTK01000001">
    <property type="protein sequence ID" value="KAG9493649.1"/>
    <property type="molecule type" value="Genomic_DNA"/>
</dbReference>
<dbReference type="PANTHER" id="PTHR11956">
    <property type="entry name" value="ARGINYL-TRNA SYNTHETASE"/>
    <property type="match status" value="1"/>
</dbReference>
<dbReference type="GO" id="GO:0006420">
    <property type="term" value="P:arginyl-tRNA aminoacylation"/>
    <property type="evidence" value="ECO:0007669"/>
    <property type="project" value="InterPro"/>
</dbReference>
<dbReference type="InterPro" id="IPR014729">
    <property type="entry name" value="Rossmann-like_a/b/a_fold"/>
</dbReference>
<dbReference type="PANTHER" id="PTHR11956:SF11">
    <property type="entry name" value="ARGININE--TRNA LIGASE, MITOCHONDRIAL-RELATED"/>
    <property type="match status" value="1"/>
</dbReference>
<dbReference type="InterPro" id="IPR035684">
    <property type="entry name" value="ArgRS_core"/>
</dbReference>
<dbReference type="Gene3D" id="3.30.1360.70">
    <property type="entry name" value="Arginyl tRNA synthetase N-terminal domain"/>
    <property type="match status" value="1"/>
</dbReference>
<evidence type="ECO:0000313" key="11">
    <source>
        <dbReference type="Proteomes" id="UP000770717"/>
    </source>
</evidence>
<keyword evidence="3 8" id="KW-0067">ATP-binding</keyword>
<proteinExistence type="inferred from homology"/>
<comment type="similarity">
    <text evidence="8">Belongs to the class-I aminoacyl-tRNA synthetase family.</text>
</comment>